<sequence>MKVKHKRTHIQISTDPSYNADSC</sequence>
<reference evidence="2" key="2">
    <citation type="submission" date="2015-06" db="UniProtKB">
        <authorList>
            <consortium name="EnsemblMetazoa"/>
        </authorList>
    </citation>
    <scope>IDENTIFICATION</scope>
</reference>
<dbReference type="AlphaFoldDB" id="T1K1S6"/>
<name>T1K1S6_TETUR</name>
<dbReference type="EnsemblMetazoa" id="tetur04g02460.1">
    <property type="protein sequence ID" value="tetur04g02460.1"/>
    <property type="gene ID" value="tetur04g02460"/>
</dbReference>
<proteinExistence type="predicted"/>
<reference evidence="3" key="1">
    <citation type="submission" date="2011-08" db="EMBL/GenBank/DDBJ databases">
        <authorList>
            <person name="Rombauts S."/>
        </authorList>
    </citation>
    <scope>NUCLEOTIDE SEQUENCE</scope>
    <source>
        <strain evidence="3">London</strain>
    </source>
</reference>
<dbReference type="EMBL" id="CAEY01001356">
    <property type="status" value="NOT_ANNOTATED_CDS"/>
    <property type="molecule type" value="Genomic_DNA"/>
</dbReference>
<feature type="region of interest" description="Disordered" evidence="1">
    <location>
        <begin position="1"/>
        <end position="23"/>
    </location>
</feature>
<protein>
    <submittedName>
        <fullName evidence="2">Uncharacterized protein</fullName>
    </submittedName>
</protein>
<accession>T1K1S6</accession>
<evidence type="ECO:0000256" key="1">
    <source>
        <dbReference type="SAM" id="MobiDB-lite"/>
    </source>
</evidence>
<dbReference type="Proteomes" id="UP000015104">
    <property type="component" value="Unassembled WGS sequence"/>
</dbReference>
<keyword evidence="3" id="KW-1185">Reference proteome</keyword>
<dbReference type="HOGENOM" id="CLU_3423439_0_0_1"/>
<feature type="compositionally biased region" description="Polar residues" evidence="1">
    <location>
        <begin position="10"/>
        <end position="23"/>
    </location>
</feature>
<evidence type="ECO:0000313" key="2">
    <source>
        <dbReference type="EnsemblMetazoa" id="tetur04g02460.1"/>
    </source>
</evidence>
<evidence type="ECO:0000313" key="3">
    <source>
        <dbReference type="Proteomes" id="UP000015104"/>
    </source>
</evidence>
<organism evidence="2 3">
    <name type="scientific">Tetranychus urticae</name>
    <name type="common">Two-spotted spider mite</name>
    <dbReference type="NCBI Taxonomy" id="32264"/>
    <lineage>
        <taxon>Eukaryota</taxon>
        <taxon>Metazoa</taxon>
        <taxon>Ecdysozoa</taxon>
        <taxon>Arthropoda</taxon>
        <taxon>Chelicerata</taxon>
        <taxon>Arachnida</taxon>
        <taxon>Acari</taxon>
        <taxon>Acariformes</taxon>
        <taxon>Trombidiformes</taxon>
        <taxon>Prostigmata</taxon>
        <taxon>Eleutherengona</taxon>
        <taxon>Raphignathae</taxon>
        <taxon>Tetranychoidea</taxon>
        <taxon>Tetranychidae</taxon>
        <taxon>Tetranychus</taxon>
    </lineage>
</organism>